<dbReference type="AlphaFoldDB" id="A0A6A3BYN7"/>
<keyword evidence="6" id="KW-0863">Zinc-finger</keyword>
<dbReference type="GO" id="GO:0008270">
    <property type="term" value="F:zinc ion binding"/>
    <property type="evidence" value="ECO:0007669"/>
    <property type="project" value="UniProtKB-KW"/>
</dbReference>
<dbReference type="OrthoDB" id="1893318at2759"/>
<dbReference type="InterPro" id="IPR037472">
    <property type="entry name" value="MBD8"/>
</dbReference>
<organism evidence="10 11">
    <name type="scientific">Hibiscus syriacus</name>
    <name type="common">Rose of Sharon</name>
    <dbReference type="NCBI Taxonomy" id="106335"/>
    <lineage>
        <taxon>Eukaryota</taxon>
        <taxon>Viridiplantae</taxon>
        <taxon>Streptophyta</taxon>
        <taxon>Embryophyta</taxon>
        <taxon>Tracheophyta</taxon>
        <taxon>Spermatophyta</taxon>
        <taxon>Magnoliopsida</taxon>
        <taxon>eudicotyledons</taxon>
        <taxon>Gunneridae</taxon>
        <taxon>Pentapetalae</taxon>
        <taxon>rosids</taxon>
        <taxon>malvids</taxon>
        <taxon>Malvales</taxon>
        <taxon>Malvaceae</taxon>
        <taxon>Malvoideae</taxon>
        <taxon>Hibiscus</taxon>
    </lineage>
</organism>
<dbReference type="InterPro" id="IPR013087">
    <property type="entry name" value="Znf_C2H2_type"/>
</dbReference>
<dbReference type="PROSITE" id="PS50157">
    <property type="entry name" value="ZINC_FINGER_C2H2_2"/>
    <property type="match status" value="1"/>
</dbReference>
<feature type="compositionally biased region" description="Polar residues" evidence="7">
    <location>
        <begin position="57"/>
        <end position="68"/>
    </location>
</feature>
<feature type="domain" description="MBD" evidence="9">
    <location>
        <begin position="254"/>
        <end position="326"/>
    </location>
</feature>
<keyword evidence="4" id="KW-0804">Transcription</keyword>
<dbReference type="GO" id="GO:0005634">
    <property type="term" value="C:nucleus"/>
    <property type="evidence" value="ECO:0007669"/>
    <property type="project" value="UniProtKB-SubCell"/>
</dbReference>
<keyword evidence="5" id="KW-0539">Nucleus</keyword>
<dbReference type="PROSITE" id="PS50982">
    <property type="entry name" value="MBD"/>
    <property type="match status" value="1"/>
</dbReference>
<keyword evidence="2" id="KW-0805">Transcription regulation</keyword>
<feature type="compositionally biased region" description="Pro residues" evidence="7">
    <location>
        <begin position="96"/>
        <end position="106"/>
    </location>
</feature>
<comment type="caution">
    <text evidence="10">The sequence shown here is derived from an EMBL/GenBank/DDBJ whole genome shotgun (WGS) entry which is preliminary data.</text>
</comment>
<feature type="compositionally biased region" description="Basic residues" evidence="7">
    <location>
        <begin position="77"/>
        <end position="92"/>
    </location>
</feature>
<proteinExistence type="predicted"/>
<evidence type="ECO:0000256" key="1">
    <source>
        <dbReference type="ARBA" id="ARBA00004123"/>
    </source>
</evidence>
<reference evidence="10" key="1">
    <citation type="submission" date="2019-09" db="EMBL/GenBank/DDBJ databases">
        <title>Draft genome information of white flower Hibiscus syriacus.</title>
        <authorList>
            <person name="Kim Y.-M."/>
        </authorList>
    </citation>
    <scope>NUCLEOTIDE SEQUENCE [LARGE SCALE GENOMIC DNA]</scope>
    <source>
        <strain evidence="10">YM2019G1</strain>
    </source>
</reference>
<keyword evidence="6" id="KW-0479">Metal-binding</keyword>
<dbReference type="PANTHER" id="PTHR37701">
    <property type="entry name" value="METHYL-CPG-BINDING DOMAIN-CONTAINING PROTEIN 8"/>
    <property type="match status" value="1"/>
</dbReference>
<feature type="region of interest" description="Disordered" evidence="7">
    <location>
        <begin position="495"/>
        <end position="560"/>
    </location>
</feature>
<dbReference type="PANTHER" id="PTHR37701:SF19">
    <property type="entry name" value="METHYL-CPG-BINDING DOMAIN PROTEIN"/>
    <property type="match status" value="1"/>
</dbReference>
<accession>A0A6A3BYN7</accession>
<evidence type="ECO:0000259" key="9">
    <source>
        <dbReference type="PROSITE" id="PS50982"/>
    </source>
</evidence>
<comment type="subcellular location">
    <subcellularLocation>
        <location evidence="1">Nucleus</location>
    </subcellularLocation>
</comment>
<dbReference type="InterPro" id="IPR016177">
    <property type="entry name" value="DNA-bd_dom_sf"/>
</dbReference>
<evidence type="ECO:0000256" key="2">
    <source>
        <dbReference type="ARBA" id="ARBA00023015"/>
    </source>
</evidence>
<evidence type="ECO:0000256" key="6">
    <source>
        <dbReference type="PROSITE-ProRule" id="PRU00042"/>
    </source>
</evidence>
<evidence type="ECO:0000256" key="4">
    <source>
        <dbReference type="ARBA" id="ARBA00023163"/>
    </source>
</evidence>
<evidence type="ECO:0000256" key="3">
    <source>
        <dbReference type="ARBA" id="ARBA00023125"/>
    </source>
</evidence>
<dbReference type="SUPFAM" id="SSF54171">
    <property type="entry name" value="DNA-binding domain"/>
    <property type="match status" value="1"/>
</dbReference>
<evidence type="ECO:0000259" key="8">
    <source>
        <dbReference type="PROSITE" id="PS50157"/>
    </source>
</evidence>
<dbReference type="EMBL" id="VEPZ02000597">
    <property type="protein sequence ID" value="KAE8721805.1"/>
    <property type="molecule type" value="Genomic_DNA"/>
</dbReference>
<dbReference type="GO" id="GO:0003677">
    <property type="term" value="F:DNA binding"/>
    <property type="evidence" value="ECO:0007669"/>
    <property type="project" value="UniProtKB-KW"/>
</dbReference>
<sequence length="844" mass="93628">MATLAADQPLTLDSLPTVDLTTLTQSELLALSLCSPTAFDLHRSDNLVIPSIDRSSFNESAGSRRQTFSRPSPNSHHSSHHHHHHHPLRHRIPGFLPSPKPATPFPPHHDPEAQENRSIISSLKVSLKSHPEFQHLDFNSPSSSPKDANVSYGMRDALVNFEIKDAMISLGKRKRGRHLNMQAVNSEEERERGLEIVNKNGVAVDLVALGGLEDPFAEELKRRTEGMAGNEEALLVFMRDLGGQWCSRRRRRKIVNASIFGDVLPVGWMLLLGLKRKEGRASVYCRRYISPGGRHFVSCKEVSSYLQSHFGLHDAPLTMDNDGDIAHHIHQMASENQEGAIQKEDDQRRSAQREKEFNLLGMDNLAEVQIHDLFECHKCNMKFDEKDAYLQHLLSFHQRTTRRYRLGSSVGDGVILRDGKFECQFCHKVFHERRRYNGHVGIHVRNFVRGIEDSPGLLTLPRRTEVATKQESTRTSKMDALIEIAQNSILETSTSVPRYELNDESSSDKSNAVPNPDIPASTSDHEMNSDSPSSDSETEDDMTDRTPDQDLSQQTSEPMVIDEKVKKIDEAVNTANMDCLFDATVSDSVDVQNGHTSETLNRKDGLTVPAEEADKCCIEEYRGSASNLLVPETDQGVCDVENEVSLVDAGSKEHPKTEEVDNGTHSNLVIGSGNSYCSAKDVAPETTHQTYEENVLKDEVPESSMTLLLPVNGTSVSTPISDKGEDGLCSIDESDGNVRDFDELKLVETEQINLSFDGVRVSSSLPEVPVELANNPDIEGAYTSPVQIGSGVFLDMGGKPQLTTLCVWCGMEFNQEAVDSEIQSDSVGYMCPTCKSKFLGNSVQ</sequence>
<protein>
    <submittedName>
        <fullName evidence="10">Uncharacterized protein</fullName>
    </submittedName>
</protein>
<dbReference type="InterPro" id="IPR001739">
    <property type="entry name" value="Methyl_CpG_DNA-bd"/>
</dbReference>
<dbReference type="SMART" id="SM00355">
    <property type="entry name" value="ZnF_C2H2"/>
    <property type="match status" value="2"/>
</dbReference>
<name>A0A6A3BYN7_HIBSY</name>
<evidence type="ECO:0000313" key="10">
    <source>
        <dbReference type="EMBL" id="KAE8721805.1"/>
    </source>
</evidence>
<feature type="domain" description="C2H2-type" evidence="8">
    <location>
        <begin position="421"/>
        <end position="443"/>
    </location>
</feature>
<dbReference type="Gene3D" id="3.30.160.60">
    <property type="entry name" value="Classic Zinc Finger"/>
    <property type="match status" value="1"/>
</dbReference>
<evidence type="ECO:0000313" key="11">
    <source>
        <dbReference type="Proteomes" id="UP000436088"/>
    </source>
</evidence>
<keyword evidence="3" id="KW-0238">DNA-binding</keyword>
<feature type="region of interest" description="Disordered" evidence="7">
    <location>
        <begin position="57"/>
        <end position="115"/>
    </location>
</feature>
<gene>
    <name evidence="10" type="ORF">F3Y22_tig00015125pilonHSYRG00027</name>
</gene>
<keyword evidence="6" id="KW-0862">Zinc</keyword>
<dbReference type="Proteomes" id="UP000436088">
    <property type="component" value="Unassembled WGS sequence"/>
</dbReference>
<dbReference type="PROSITE" id="PS00028">
    <property type="entry name" value="ZINC_FINGER_C2H2_1"/>
    <property type="match status" value="2"/>
</dbReference>
<evidence type="ECO:0000256" key="7">
    <source>
        <dbReference type="SAM" id="MobiDB-lite"/>
    </source>
</evidence>
<evidence type="ECO:0000256" key="5">
    <source>
        <dbReference type="ARBA" id="ARBA00023242"/>
    </source>
</evidence>
<keyword evidence="11" id="KW-1185">Reference proteome</keyword>